<evidence type="ECO:0000259" key="7">
    <source>
        <dbReference type="PROSITE" id="PS50011"/>
    </source>
</evidence>
<keyword evidence="6" id="KW-0472">Membrane</keyword>
<feature type="region of interest" description="Disordered" evidence="5">
    <location>
        <begin position="268"/>
        <end position="328"/>
    </location>
</feature>
<evidence type="ECO:0000256" key="5">
    <source>
        <dbReference type="SAM" id="MobiDB-lite"/>
    </source>
</evidence>
<comment type="caution">
    <text evidence="8">The sequence shown here is derived from an EMBL/GenBank/DDBJ whole genome shotgun (WGS) entry which is preliminary data.</text>
</comment>
<keyword evidence="6" id="KW-1133">Transmembrane helix</keyword>
<dbReference type="EMBL" id="JACHJU010000001">
    <property type="protein sequence ID" value="MBB4936579.1"/>
    <property type="molecule type" value="Genomic_DNA"/>
</dbReference>
<accession>A0A7W7RR13</accession>
<dbReference type="PANTHER" id="PTHR43289:SF34">
    <property type="entry name" value="SERINE_THREONINE-PROTEIN KINASE YBDM-RELATED"/>
    <property type="match status" value="1"/>
</dbReference>
<keyword evidence="4" id="KW-0067">ATP-binding</keyword>
<evidence type="ECO:0000313" key="9">
    <source>
        <dbReference type="Proteomes" id="UP000534286"/>
    </source>
</evidence>
<dbReference type="AlphaFoldDB" id="A0A7W7RR13"/>
<feature type="domain" description="Protein kinase" evidence="7">
    <location>
        <begin position="18"/>
        <end position="266"/>
    </location>
</feature>
<name>A0A7W7RR13_9ACTN</name>
<dbReference type="RefSeq" id="WP_184753107.1">
    <property type="nucleotide sequence ID" value="NZ_BAABEK010000078.1"/>
</dbReference>
<gene>
    <name evidence="8" type="ORF">FHR32_000884</name>
</gene>
<feature type="compositionally biased region" description="Polar residues" evidence="5">
    <location>
        <begin position="358"/>
        <end position="377"/>
    </location>
</feature>
<feature type="region of interest" description="Disordered" evidence="5">
    <location>
        <begin position="356"/>
        <end position="405"/>
    </location>
</feature>
<evidence type="ECO:0000256" key="3">
    <source>
        <dbReference type="ARBA" id="ARBA00022777"/>
    </source>
</evidence>
<dbReference type="InterPro" id="IPR000719">
    <property type="entry name" value="Prot_kinase_dom"/>
</dbReference>
<keyword evidence="1" id="KW-0808">Transferase</keyword>
<feature type="transmembrane region" description="Helical" evidence="6">
    <location>
        <begin position="331"/>
        <end position="352"/>
    </location>
</feature>
<keyword evidence="2" id="KW-0547">Nucleotide-binding</keyword>
<dbReference type="PROSITE" id="PS00108">
    <property type="entry name" value="PROTEIN_KINASE_ST"/>
    <property type="match status" value="1"/>
</dbReference>
<dbReference type="SUPFAM" id="SSF56112">
    <property type="entry name" value="Protein kinase-like (PK-like)"/>
    <property type="match status" value="1"/>
</dbReference>
<sequence>MPDAQPLEPGDPVRLGAHRITGRIGEGGQGLVYLGESDSGDLVAIKLLHARLGQDPVARDDFARELEVAKRVARFCTAQVLDFGMSGSRPYIVSEYVPGPSLQQLVTTEGPRRDSALERLAIGMATALVALHHAGIVHRDLKPQNVLIGPDGPRVIDFGIARALAGTSTMTSKVVGTPAYMAPEQLSAGELGLALDVFAWASTVAFAATGRPPFGNDAIPAIINRILNLDPLLDGIEAPLRDLLAECLSKDPRRRPSAQQILDRLVRGRGGAPHAPQSHAAPLPGGAGGDDALRLPSRTGEAGASGRETTPGAADGAPAPGAPKRRRGTRAMVVSVSVAAVVVGGIALRTALVPTGGASASRTGSPQASQVSATTTELPEKPAGHTTPRPTVVEPSTGDPSPTPSPARLVEVGPGNFTAYCVSLGWEWVEYRETPKPGAYCVIRKGDKTMYLSQSRRDAGCRWRYKQPGVFHRFKNKSNYCYRYR</sequence>
<organism evidence="8 9">
    <name type="scientific">Streptosporangium album</name>
    <dbReference type="NCBI Taxonomy" id="47479"/>
    <lineage>
        <taxon>Bacteria</taxon>
        <taxon>Bacillati</taxon>
        <taxon>Actinomycetota</taxon>
        <taxon>Actinomycetes</taxon>
        <taxon>Streptosporangiales</taxon>
        <taxon>Streptosporangiaceae</taxon>
        <taxon>Streptosporangium</taxon>
    </lineage>
</organism>
<dbReference type="GO" id="GO:0004674">
    <property type="term" value="F:protein serine/threonine kinase activity"/>
    <property type="evidence" value="ECO:0007669"/>
    <property type="project" value="TreeGrafter"/>
</dbReference>
<dbReference type="PANTHER" id="PTHR43289">
    <property type="entry name" value="MITOGEN-ACTIVATED PROTEIN KINASE KINASE KINASE 20-RELATED"/>
    <property type="match status" value="1"/>
</dbReference>
<dbReference type="InterPro" id="IPR008271">
    <property type="entry name" value="Ser/Thr_kinase_AS"/>
</dbReference>
<protein>
    <submittedName>
        <fullName evidence="8">Putative Ser/Thr protein kinase</fullName>
    </submittedName>
</protein>
<evidence type="ECO:0000256" key="1">
    <source>
        <dbReference type="ARBA" id="ARBA00022679"/>
    </source>
</evidence>
<proteinExistence type="predicted"/>
<keyword evidence="3 8" id="KW-0418">Kinase</keyword>
<reference evidence="8 9" key="1">
    <citation type="submission" date="2020-08" db="EMBL/GenBank/DDBJ databases">
        <title>Sequencing the genomes of 1000 actinobacteria strains.</title>
        <authorList>
            <person name="Klenk H.-P."/>
        </authorList>
    </citation>
    <scope>NUCLEOTIDE SEQUENCE [LARGE SCALE GENOMIC DNA]</scope>
    <source>
        <strain evidence="8 9">DSM 43023</strain>
    </source>
</reference>
<evidence type="ECO:0000256" key="4">
    <source>
        <dbReference type="ARBA" id="ARBA00022840"/>
    </source>
</evidence>
<dbReference type="CDD" id="cd14014">
    <property type="entry name" value="STKc_PknB_like"/>
    <property type="match status" value="1"/>
</dbReference>
<evidence type="ECO:0000256" key="6">
    <source>
        <dbReference type="SAM" id="Phobius"/>
    </source>
</evidence>
<keyword evidence="9" id="KW-1185">Reference proteome</keyword>
<dbReference type="Gene3D" id="3.30.200.20">
    <property type="entry name" value="Phosphorylase Kinase, domain 1"/>
    <property type="match status" value="1"/>
</dbReference>
<dbReference type="Proteomes" id="UP000534286">
    <property type="component" value="Unassembled WGS sequence"/>
</dbReference>
<dbReference type="PROSITE" id="PS50011">
    <property type="entry name" value="PROTEIN_KINASE_DOM"/>
    <property type="match status" value="1"/>
</dbReference>
<dbReference type="Gene3D" id="1.10.510.10">
    <property type="entry name" value="Transferase(Phosphotransferase) domain 1"/>
    <property type="match status" value="1"/>
</dbReference>
<evidence type="ECO:0000313" key="8">
    <source>
        <dbReference type="EMBL" id="MBB4936579.1"/>
    </source>
</evidence>
<dbReference type="GO" id="GO:0005524">
    <property type="term" value="F:ATP binding"/>
    <property type="evidence" value="ECO:0007669"/>
    <property type="project" value="UniProtKB-KW"/>
</dbReference>
<dbReference type="Pfam" id="PF00069">
    <property type="entry name" value="Pkinase"/>
    <property type="match status" value="1"/>
</dbReference>
<feature type="compositionally biased region" description="Low complexity" evidence="5">
    <location>
        <begin position="309"/>
        <end position="319"/>
    </location>
</feature>
<dbReference type="InterPro" id="IPR011009">
    <property type="entry name" value="Kinase-like_dom_sf"/>
</dbReference>
<dbReference type="SMART" id="SM00220">
    <property type="entry name" value="S_TKc"/>
    <property type="match status" value="1"/>
</dbReference>
<evidence type="ECO:0000256" key="2">
    <source>
        <dbReference type="ARBA" id="ARBA00022741"/>
    </source>
</evidence>
<keyword evidence="6" id="KW-0812">Transmembrane</keyword>